<protein>
    <submittedName>
        <fullName evidence="1">Uncharacterized protein</fullName>
    </submittedName>
</protein>
<sequence>MSPDFGQPLVSPNASKPERWFARTVGCLNSGLPETLVCLNSGEPSYGSRFALVPSSTGSPTAVVRTVLSMNPPCRPPALGFLPR</sequence>
<reference evidence="1 2" key="1">
    <citation type="submission" date="2017-05" db="EMBL/GenBank/DDBJ databases">
        <authorList>
            <person name="Varghese N."/>
            <person name="Submissions S."/>
        </authorList>
    </citation>
    <scope>NUCLEOTIDE SEQUENCE [LARGE SCALE GENOMIC DNA]</scope>
    <source>
        <strain evidence="1 2">DSM 25457</strain>
    </source>
</reference>
<dbReference type="Proteomes" id="UP001158067">
    <property type="component" value="Unassembled WGS sequence"/>
</dbReference>
<comment type="caution">
    <text evidence="1">The sequence shown here is derived from an EMBL/GenBank/DDBJ whole genome shotgun (WGS) entry which is preliminary data.</text>
</comment>
<organism evidence="1 2">
    <name type="scientific">Neorhodopirellula lusitana</name>
    <dbReference type="NCBI Taxonomy" id="445327"/>
    <lineage>
        <taxon>Bacteria</taxon>
        <taxon>Pseudomonadati</taxon>
        <taxon>Planctomycetota</taxon>
        <taxon>Planctomycetia</taxon>
        <taxon>Pirellulales</taxon>
        <taxon>Pirellulaceae</taxon>
        <taxon>Neorhodopirellula</taxon>
    </lineage>
</organism>
<name>A0ABY1Q238_9BACT</name>
<evidence type="ECO:0000313" key="1">
    <source>
        <dbReference type="EMBL" id="SMP54738.1"/>
    </source>
</evidence>
<dbReference type="EMBL" id="FXUG01000004">
    <property type="protein sequence ID" value="SMP54738.1"/>
    <property type="molecule type" value="Genomic_DNA"/>
</dbReference>
<proteinExistence type="predicted"/>
<keyword evidence="2" id="KW-1185">Reference proteome</keyword>
<accession>A0ABY1Q238</accession>
<gene>
    <name evidence="1" type="ORF">SAMN06265222_104285</name>
</gene>
<evidence type="ECO:0000313" key="2">
    <source>
        <dbReference type="Proteomes" id="UP001158067"/>
    </source>
</evidence>